<keyword evidence="2" id="KW-0813">Transport</keyword>
<accession>A0A978W793</accession>
<evidence type="ECO:0000256" key="4">
    <source>
        <dbReference type="SAM" id="SignalP"/>
    </source>
</evidence>
<comment type="similarity">
    <text evidence="1">Belongs to the PBP/GOBP family.</text>
</comment>
<organism evidence="5">
    <name type="scientific">Heortia vitessoides</name>
    <dbReference type="NCBI Taxonomy" id="1557813"/>
    <lineage>
        <taxon>Eukaryota</taxon>
        <taxon>Metazoa</taxon>
        <taxon>Ecdysozoa</taxon>
        <taxon>Arthropoda</taxon>
        <taxon>Hexapoda</taxon>
        <taxon>Insecta</taxon>
        <taxon>Pterygota</taxon>
        <taxon>Neoptera</taxon>
        <taxon>Endopterygota</taxon>
        <taxon>Lepidoptera</taxon>
        <taxon>Glossata</taxon>
        <taxon>Ditrysia</taxon>
        <taxon>Pyraloidea</taxon>
        <taxon>Crambidae</taxon>
        <taxon>Heortia</taxon>
    </lineage>
</organism>
<dbReference type="GO" id="GO:0005549">
    <property type="term" value="F:odorant binding"/>
    <property type="evidence" value="ECO:0007669"/>
    <property type="project" value="InterPro"/>
</dbReference>
<proteinExistence type="evidence at transcript level"/>
<dbReference type="InterPro" id="IPR006170">
    <property type="entry name" value="PBP/GOBP"/>
</dbReference>
<dbReference type="PIRSF" id="PIRSF015604">
    <property type="entry name" value="Odorant/phero_bd"/>
    <property type="match status" value="1"/>
</dbReference>
<dbReference type="InterPro" id="IPR036728">
    <property type="entry name" value="PBP_GOBP_sf"/>
</dbReference>
<dbReference type="Pfam" id="PF01395">
    <property type="entry name" value="PBP_GOBP"/>
    <property type="match status" value="1"/>
</dbReference>
<feature type="signal peptide" evidence="4">
    <location>
        <begin position="1"/>
        <end position="22"/>
    </location>
</feature>
<reference evidence="5" key="1">
    <citation type="journal article" date="2021" name="Zhi Wu Bao Hu">
        <title>Identification and Analysis of Chemosensory Gene of Yellow Leaf Borer.</title>
        <authorList>
            <person name="Li Z."/>
            <person name="Liu L."/>
            <person name="Yang B."/>
            <person name="Yan S."/>
            <person name="Wang G."/>
        </authorList>
    </citation>
    <scope>NUCLEOTIDE SEQUENCE</scope>
    <source>
        <strain evidence="5">ZC1996088</strain>
        <tissue evidence="5">Antennae and mouthparts</tissue>
    </source>
</reference>
<evidence type="ECO:0000256" key="1">
    <source>
        <dbReference type="ARBA" id="ARBA00008098"/>
    </source>
</evidence>
<evidence type="ECO:0000313" key="5">
    <source>
        <dbReference type="EMBL" id="UVB79190.1"/>
    </source>
</evidence>
<dbReference type="AlphaFoldDB" id="A0A978W793"/>
<dbReference type="EMBL" id="MW717384">
    <property type="protein sequence ID" value="UVB79190.1"/>
    <property type="molecule type" value="mRNA"/>
</dbReference>
<feature type="disulfide bond" evidence="3">
    <location>
        <begin position="41"/>
        <end position="76"/>
    </location>
</feature>
<protein>
    <submittedName>
        <fullName evidence="5">Pheromone binding protein 1</fullName>
    </submittedName>
</protein>
<evidence type="ECO:0000256" key="2">
    <source>
        <dbReference type="ARBA" id="ARBA00022448"/>
    </source>
</evidence>
<keyword evidence="4" id="KW-0732">Signal</keyword>
<dbReference type="PRINTS" id="PR00484">
    <property type="entry name" value="PBPGOBP"/>
</dbReference>
<dbReference type="Gene3D" id="1.10.238.20">
    <property type="entry name" value="Pheromone/general odorant binding protein domain"/>
    <property type="match status" value="1"/>
</dbReference>
<name>A0A978W793_9NEOP</name>
<dbReference type="SUPFAM" id="SSF47565">
    <property type="entry name" value="Insect pheromone/odorant-binding proteins"/>
    <property type="match status" value="1"/>
</dbReference>
<feature type="disulfide bond" evidence="3">
    <location>
        <begin position="72"/>
        <end position="130"/>
    </location>
</feature>
<evidence type="ECO:0000256" key="3">
    <source>
        <dbReference type="PIRSR" id="PIRSR015604-1"/>
    </source>
</evidence>
<sequence length="164" mass="18502">MIFTSRVILLLVAVFVLSEVESSKDVMKEMSINFGKALDTCKKELDLSDSINSEFYNFWKEDYQLSNRQTGCAIICLSSKLNLLDENLNLHHGNAHEFAKKHGADDAMAQQLLDLIHQCEKTAPKEPDECIQALNVSKCFKAEIHKLDWAPSMDVVVAEVLTEI</sequence>
<dbReference type="InterPro" id="IPR006072">
    <property type="entry name" value="Odorant/phero-bd_Lep"/>
</dbReference>
<keyword evidence="3" id="KW-1015">Disulfide bond</keyword>
<feature type="chain" id="PRO_5037447290" evidence="4">
    <location>
        <begin position="23"/>
        <end position="164"/>
    </location>
</feature>
<feature type="disulfide bond" evidence="3">
    <location>
        <begin position="119"/>
        <end position="139"/>
    </location>
</feature>
<dbReference type="SMART" id="SM00708">
    <property type="entry name" value="PhBP"/>
    <property type="match status" value="1"/>
</dbReference>